<dbReference type="RefSeq" id="XP_018278503.1">
    <property type="nucleotide sequence ID" value="XM_018423323.1"/>
</dbReference>
<dbReference type="EMBL" id="KQ087210">
    <property type="protein sequence ID" value="KLT42012.1"/>
    <property type="molecule type" value="Genomic_DNA"/>
</dbReference>
<keyword evidence="1" id="KW-0472">Membrane</keyword>
<keyword evidence="1" id="KW-0812">Transmembrane</keyword>
<keyword evidence="3" id="KW-1185">Reference proteome</keyword>
<dbReference type="AlphaFoldDB" id="A0A0J0XLN8"/>
<organism evidence="2 3">
    <name type="scientific">Cutaneotrichosporon oleaginosum</name>
    <dbReference type="NCBI Taxonomy" id="879819"/>
    <lineage>
        <taxon>Eukaryota</taxon>
        <taxon>Fungi</taxon>
        <taxon>Dikarya</taxon>
        <taxon>Basidiomycota</taxon>
        <taxon>Agaricomycotina</taxon>
        <taxon>Tremellomycetes</taxon>
        <taxon>Trichosporonales</taxon>
        <taxon>Trichosporonaceae</taxon>
        <taxon>Cutaneotrichosporon</taxon>
    </lineage>
</organism>
<protein>
    <submittedName>
        <fullName evidence="2">Uncharacterized protein</fullName>
    </submittedName>
</protein>
<feature type="transmembrane region" description="Helical" evidence="1">
    <location>
        <begin position="133"/>
        <end position="153"/>
    </location>
</feature>
<gene>
    <name evidence="2" type="ORF">CC85DRAFT_285943</name>
</gene>
<evidence type="ECO:0000313" key="2">
    <source>
        <dbReference type="EMBL" id="KLT42012.1"/>
    </source>
</evidence>
<proteinExistence type="predicted"/>
<sequence length="214" mass="22975">MYVPNPLQLVTLIASVAAHPAPQEASTSVITTDAPAPALSSAIALATSDRFATRSSALPSLGSTARFSELTDISTRPSPTRVRNLVTSYHTLTRTRTLSGIVFVTTETRKTVFRTFSKEPTNKAEYIAASLELFLPIGIPGVVVLVWLCWMLCRHVGTVPAKLTPDDLERAPRMCESHSGGCRRSSDECGMFRDIGASDAFGVAGTSTALQHPR</sequence>
<accession>A0A0J0XLN8</accession>
<dbReference type="GeneID" id="28983926"/>
<name>A0A0J0XLN8_9TREE</name>
<evidence type="ECO:0000313" key="3">
    <source>
        <dbReference type="Proteomes" id="UP000053611"/>
    </source>
</evidence>
<reference evidence="2 3" key="1">
    <citation type="submission" date="2015-03" db="EMBL/GenBank/DDBJ databases">
        <title>Genomics and transcriptomics of the oil-accumulating basidiomycete yeast T. oleaginosus allow insights into substrate utilization and the diverse evolutionary trajectories of mating systems in fungi.</title>
        <authorList>
            <consortium name="DOE Joint Genome Institute"/>
            <person name="Kourist R."/>
            <person name="Kracht O."/>
            <person name="Bracharz F."/>
            <person name="Lipzen A."/>
            <person name="Nolan M."/>
            <person name="Ohm R."/>
            <person name="Grigoriev I."/>
            <person name="Sun S."/>
            <person name="Heitman J."/>
            <person name="Bruck T."/>
            <person name="Nowrousian M."/>
        </authorList>
    </citation>
    <scope>NUCLEOTIDE SEQUENCE [LARGE SCALE GENOMIC DNA]</scope>
    <source>
        <strain evidence="2 3">IBC0246</strain>
    </source>
</reference>
<dbReference type="Proteomes" id="UP000053611">
    <property type="component" value="Unassembled WGS sequence"/>
</dbReference>
<keyword evidence="1" id="KW-1133">Transmembrane helix</keyword>
<evidence type="ECO:0000256" key="1">
    <source>
        <dbReference type="SAM" id="Phobius"/>
    </source>
</evidence>